<dbReference type="InterPro" id="IPR015797">
    <property type="entry name" value="NUDIX_hydrolase-like_dom_sf"/>
</dbReference>
<evidence type="ECO:0000256" key="1">
    <source>
        <dbReference type="ARBA" id="ARBA00022801"/>
    </source>
</evidence>
<name>A0A0G0UK17_9BACT</name>
<proteinExistence type="inferred from homology"/>
<dbReference type="GO" id="GO:0004081">
    <property type="term" value="F:bis(5'-nucleosyl)-tetraphosphatase (asymmetrical) activity"/>
    <property type="evidence" value="ECO:0007669"/>
    <property type="project" value="TreeGrafter"/>
</dbReference>
<dbReference type="Proteomes" id="UP000034531">
    <property type="component" value="Unassembled WGS sequence"/>
</dbReference>
<dbReference type="EMBL" id="LBYI01000010">
    <property type="protein sequence ID" value="KKR50587.1"/>
    <property type="molecule type" value="Genomic_DNA"/>
</dbReference>
<dbReference type="PANTHER" id="PTHR21340">
    <property type="entry name" value="DIADENOSINE 5,5-P1,P4-TETRAPHOSPHATE PYROPHOSPHOHYDROLASE MUTT"/>
    <property type="match status" value="1"/>
</dbReference>
<dbReference type="PROSITE" id="PS51462">
    <property type="entry name" value="NUDIX"/>
    <property type="match status" value="1"/>
</dbReference>
<dbReference type="InterPro" id="IPR000086">
    <property type="entry name" value="NUDIX_hydrolase_dom"/>
</dbReference>
<organism evidence="4 5">
    <name type="scientific">Candidatus Curtissbacteria bacterium GW2011_GWA1_40_16</name>
    <dbReference type="NCBI Taxonomy" id="1618405"/>
    <lineage>
        <taxon>Bacteria</taxon>
        <taxon>Candidatus Curtissiibacteriota</taxon>
    </lineage>
</organism>
<dbReference type="PANTHER" id="PTHR21340:SF0">
    <property type="entry name" value="BIS(5'-NUCLEOSYL)-TETRAPHOSPHATASE [ASYMMETRICAL]"/>
    <property type="match status" value="1"/>
</dbReference>
<dbReference type="InterPro" id="IPR020476">
    <property type="entry name" value="Nudix_hydrolase"/>
</dbReference>
<dbReference type="GO" id="GO:0006754">
    <property type="term" value="P:ATP biosynthetic process"/>
    <property type="evidence" value="ECO:0007669"/>
    <property type="project" value="TreeGrafter"/>
</dbReference>
<comment type="similarity">
    <text evidence="2">Belongs to the Nudix hydrolase family.</text>
</comment>
<dbReference type="InterPro" id="IPR051325">
    <property type="entry name" value="Nudix_hydrolase_domain"/>
</dbReference>
<protein>
    <submittedName>
        <fullName evidence="4">NTP pyrophosphohydrolase including oxidative damage repair enzyme</fullName>
    </submittedName>
</protein>
<dbReference type="PRINTS" id="PR00502">
    <property type="entry name" value="NUDIXFAMILY"/>
</dbReference>
<dbReference type="PROSITE" id="PS00893">
    <property type="entry name" value="NUDIX_BOX"/>
    <property type="match status" value="1"/>
</dbReference>
<dbReference type="CDD" id="cd03673">
    <property type="entry name" value="NUDIX_Ap6A_hydrolase"/>
    <property type="match status" value="1"/>
</dbReference>
<reference evidence="4 5" key="1">
    <citation type="journal article" date="2015" name="Nature">
        <title>rRNA introns, odd ribosomes, and small enigmatic genomes across a large radiation of phyla.</title>
        <authorList>
            <person name="Brown C.T."/>
            <person name="Hug L.A."/>
            <person name="Thomas B.C."/>
            <person name="Sharon I."/>
            <person name="Castelle C.J."/>
            <person name="Singh A."/>
            <person name="Wilkins M.J."/>
            <person name="Williams K.H."/>
            <person name="Banfield J.F."/>
        </authorList>
    </citation>
    <scope>NUCLEOTIDE SEQUENCE [LARGE SCALE GENOMIC DNA]</scope>
</reference>
<dbReference type="Gene3D" id="3.90.79.10">
    <property type="entry name" value="Nucleoside Triphosphate Pyrophosphohydrolase"/>
    <property type="match status" value="1"/>
</dbReference>
<evidence type="ECO:0000313" key="4">
    <source>
        <dbReference type="EMBL" id="KKR50587.1"/>
    </source>
</evidence>
<evidence type="ECO:0000313" key="5">
    <source>
        <dbReference type="Proteomes" id="UP000034531"/>
    </source>
</evidence>
<evidence type="ECO:0000259" key="3">
    <source>
        <dbReference type="PROSITE" id="PS51462"/>
    </source>
</evidence>
<dbReference type="Pfam" id="PF00293">
    <property type="entry name" value="NUDIX"/>
    <property type="match status" value="1"/>
</dbReference>
<keyword evidence="1 2" id="KW-0378">Hydrolase</keyword>
<accession>A0A0G0UK17</accession>
<dbReference type="SUPFAM" id="SSF55811">
    <property type="entry name" value="Nudix"/>
    <property type="match status" value="1"/>
</dbReference>
<dbReference type="GO" id="GO:0006167">
    <property type="term" value="P:AMP biosynthetic process"/>
    <property type="evidence" value="ECO:0007669"/>
    <property type="project" value="TreeGrafter"/>
</dbReference>
<feature type="domain" description="Nudix hydrolase" evidence="3">
    <location>
        <begin position="14"/>
        <end position="159"/>
    </location>
</feature>
<dbReference type="AlphaFoldDB" id="A0A0G0UK17"/>
<sequence length="169" mass="19278">MIKRVFSAGGIVLRLRSGSTVLRLRSGSTIGKGKSEWEVLVTQHSGHKGWDFPKGHIETGETSEQAALREVEEETGVRARILEKVGQTQYFYFDPPSHEASEGKRQRVFKTVTFFLMEYISEGEATTAFEVSDKVWLPLDEVSSKLTFKDTKKLWEEAKGKIYELRFKN</sequence>
<dbReference type="InterPro" id="IPR020084">
    <property type="entry name" value="NUDIX_hydrolase_CS"/>
</dbReference>
<gene>
    <name evidence="4" type="ORF">UT84_C0010G0010</name>
</gene>
<evidence type="ECO:0000256" key="2">
    <source>
        <dbReference type="RuleBase" id="RU003476"/>
    </source>
</evidence>
<comment type="caution">
    <text evidence="4">The sequence shown here is derived from an EMBL/GenBank/DDBJ whole genome shotgun (WGS) entry which is preliminary data.</text>
</comment>